<keyword evidence="3" id="KW-0808">Transferase</keyword>
<keyword evidence="5" id="KW-0812">Transmembrane</keyword>
<dbReference type="GO" id="GO:0008194">
    <property type="term" value="F:UDP-glycosyltransferase activity"/>
    <property type="evidence" value="ECO:0007669"/>
    <property type="project" value="InterPro"/>
</dbReference>
<dbReference type="InterPro" id="IPR002213">
    <property type="entry name" value="UDP_glucos_trans"/>
</dbReference>
<dbReference type="FunFam" id="3.40.50.2000:FF:000021">
    <property type="entry name" value="UDP-glucuronosyltransferase"/>
    <property type="match status" value="1"/>
</dbReference>
<protein>
    <submittedName>
        <fullName evidence="7">Uncharacterized protein</fullName>
    </submittedName>
</protein>
<evidence type="ECO:0000256" key="4">
    <source>
        <dbReference type="SAM" id="MobiDB-lite"/>
    </source>
</evidence>
<name>A0A914AWD6_PATMI</name>
<keyword evidence="8" id="KW-1185">Reference proteome</keyword>
<feature type="transmembrane region" description="Helical" evidence="5">
    <location>
        <begin position="571"/>
        <end position="590"/>
    </location>
</feature>
<dbReference type="CDD" id="cd03784">
    <property type="entry name" value="GT1_Gtf-like"/>
    <property type="match status" value="1"/>
</dbReference>
<evidence type="ECO:0000256" key="1">
    <source>
        <dbReference type="ARBA" id="ARBA00009995"/>
    </source>
</evidence>
<dbReference type="Proteomes" id="UP000887568">
    <property type="component" value="Unplaced"/>
</dbReference>
<dbReference type="InterPro" id="IPR050271">
    <property type="entry name" value="UDP-glycosyltransferase"/>
</dbReference>
<dbReference type="OrthoDB" id="5835829at2759"/>
<keyword evidence="6" id="KW-0732">Signal</keyword>
<feature type="region of interest" description="Disordered" evidence="4">
    <location>
        <begin position="60"/>
        <end position="81"/>
    </location>
</feature>
<comment type="similarity">
    <text evidence="1">Belongs to the UDP-glycosyltransferase family.</text>
</comment>
<evidence type="ECO:0000313" key="7">
    <source>
        <dbReference type="EnsemblMetazoa" id="XP_038068057.1"/>
    </source>
</evidence>
<evidence type="ECO:0000313" key="8">
    <source>
        <dbReference type="Proteomes" id="UP000887568"/>
    </source>
</evidence>
<dbReference type="OMA" id="FAMRERN"/>
<organism evidence="7 8">
    <name type="scientific">Patiria miniata</name>
    <name type="common">Bat star</name>
    <name type="synonym">Asterina miniata</name>
    <dbReference type="NCBI Taxonomy" id="46514"/>
    <lineage>
        <taxon>Eukaryota</taxon>
        <taxon>Metazoa</taxon>
        <taxon>Echinodermata</taxon>
        <taxon>Eleutherozoa</taxon>
        <taxon>Asterozoa</taxon>
        <taxon>Asteroidea</taxon>
        <taxon>Valvatacea</taxon>
        <taxon>Valvatida</taxon>
        <taxon>Asterinidae</taxon>
        <taxon>Patiria</taxon>
    </lineage>
</organism>
<accession>A0A914AWD6</accession>
<reference evidence="7" key="1">
    <citation type="submission" date="2022-11" db="UniProtKB">
        <authorList>
            <consortium name="EnsemblMetazoa"/>
        </authorList>
    </citation>
    <scope>IDENTIFICATION</scope>
</reference>
<dbReference type="SUPFAM" id="SSF53756">
    <property type="entry name" value="UDP-Glycosyltransferase/glycogen phosphorylase"/>
    <property type="match status" value="1"/>
</dbReference>
<keyword evidence="5" id="KW-1133">Transmembrane helix</keyword>
<dbReference type="GeneID" id="119737644"/>
<feature type="signal peptide" evidence="6">
    <location>
        <begin position="1"/>
        <end position="20"/>
    </location>
</feature>
<evidence type="ECO:0000256" key="6">
    <source>
        <dbReference type="SAM" id="SignalP"/>
    </source>
</evidence>
<feature type="chain" id="PRO_5036987789" evidence="6">
    <location>
        <begin position="21"/>
        <end position="604"/>
    </location>
</feature>
<dbReference type="Gene3D" id="3.40.50.2000">
    <property type="entry name" value="Glycogen Phosphorylase B"/>
    <property type="match status" value="2"/>
</dbReference>
<keyword evidence="2" id="KW-0328">Glycosyltransferase</keyword>
<dbReference type="PANTHER" id="PTHR48043:SF145">
    <property type="entry name" value="FI06409P-RELATED"/>
    <property type="match status" value="1"/>
</dbReference>
<evidence type="ECO:0000256" key="5">
    <source>
        <dbReference type="SAM" id="Phobius"/>
    </source>
</evidence>
<dbReference type="EnsemblMetazoa" id="XM_038212129.1">
    <property type="protein sequence ID" value="XP_038068057.1"/>
    <property type="gene ID" value="LOC119737644"/>
</dbReference>
<keyword evidence="5" id="KW-0472">Membrane</keyword>
<dbReference type="Pfam" id="PF00201">
    <property type="entry name" value="UDPGT"/>
    <property type="match status" value="1"/>
</dbReference>
<dbReference type="AlphaFoldDB" id="A0A914AWD6"/>
<evidence type="ECO:0000256" key="3">
    <source>
        <dbReference type="ARBA" id="ARBA00022679"/>
    </source>
</evidence>
<sequence>MGKQKVVFFLVAMWLLTANGQSTGGDSTEASGNNGPTRRVNGKLDLVTAARFESEVSGLRDRASSASDAPGLASGGPSLSAAKGTSKRILIVDCLLDGSHTHIQRTMARELASRGHNVTWLTTKELLYWPTEEDKKLINFRLLGSPMAYFENKQRNLDYWTRKSLSGELSSFSWYAKMWLGRPDDQVQHIFDGVASLMRMLFQSTDFDELRAANFDLVLCEVMFPACSSVAHDILKVPFINTVNGGFLGTRYSRWAKQPSPLAYVPEFVTGYTDIMSFPQRVKNYLISAATLLIYDYVLFAGVDRARAEAGLDTRMGTREIVARSELFILNWDFHIEFPRPISPNTILIGGLTIGPPKPLPQVFEDFIQGSGEHGVVIFSVSTLLHVMDMDMAEMIAAALAKLPQRVIWKYLGEERPGALGNNTMIVPWISQKDLMAHEKTRLLIYHGGLNGGYEAMYYGVPILGIPLFTDQVDDMVRLKYHVGMADYFPKGVRGLTSEQLYQGIRRVLDDPSYRENATRASGKLRDSQSEQGVTEGLPLARTARWIEYAMEHGTAHLQTKQDSLAWYQHILLDVACIYVAAIGAVLWALNKLCCCCCRRQKQG</sequence>
<dbReference type="RefSeq" id="XP_038068057.1">
    <property type="nucleotide sequence ID" value="XM_038212129.1"/>
</dbReference>
<proteinExistence type="inferred from homology"/>
<dbReference type="PANTHER" id="PTHR48043">
    <property type="entry name" value="EG:EG0003.4 PROTEIN-RELATED"/>
    <property type="match status" value="1"/>
</dbReference>
<evidence type="ECO:0000256" key="2">
    <source>
        <dbReference type="ARBA" id="ARBA00022676"/>
    </source>
</evidence>